<name>A0A4Z1DGU0_9ACTN</name>
<dbReference type="Gene3D" id="3.40.1030.10">
    <property type="entry name" value="Nucleoside phosphorylase/phosphoribosyltransferase catalytic domain"/>
    <property type="match status" value="1"/>
</dbReference>
<gene>
    <name evidence="6" type="ORF">E5083_01960</name>
</gene>
<proteinExistence type="predicted"/>
<dbReference type="GO" id="GO:0005829">
    <property type="term" value="C:cytosol"/>
    <property type="evidence" value="ECO:0007669"/>
    <property type="project" value="TreeGrafter"/>
</dbReference>
<evidence type="ECO:0000313" key="7">
    <source>
        <dbReference type="Proteomes" id="UP000298159"/>
    </source>
</evidence>
<evidence type="ECO:0000256" key="4">
    <source>
        <dbReference type="ARBA" id="ARBA00023141"/>
    </source>
</evidence>
<comment type="caution">
    <text evidence="6">The sequence shown here is derived from an EMBL/GenBank/DDBJ whole genome shotgun (WGS) entry which is preliminary data.</text>
</comment>
<reference evidence="6 7" key="1">
    <citation type="submission" date="2019-04" db="EMBL/GenBank/DDBJ databases">
        <title>Streptomyces sp. nov. Bv016 isolated from bark of Buahinia variegata.</title>
        <authorList>
            <person name="Kanchanasin P."/>
            <person name="Tanasupawat S."/>
            <person name="Yuki M."/>
            <person name="Kudo T."/>
        </authorList>
    </citation>
    <scope>NUCLEOTIDE SEQUENCE [LARGE SCALE GENOMIC DNA]</scope>
    <source>
        <strain evidence="6 7">Bv016</strain>
    </source>
</reference>
<keyword evidence="7" id="KW-1185">Reference proteome</keyword>
<evidence type="ECO:0000256" key="1">
    <source>
        <dbReference type="ARBA" id="ARBA00022676"/>
    </source>
</evidence>
<keyword evidence="3" id="KW-0028">Amino-acid biosynthesis</keyword>
<dbReference type="Pfam" id="PF00591">
    <property type="entry name" value="Glycos_transf_3"/>
    <property type="match status" value="1"/>
</dbReference>
<dbReference type="InterPro" id="IPR000312">
    <property type="entry name" value="Glycosyl_Trfase_fam3"/>
</dbReference>
<evidence type="ECO:0000259" key="5">
    <source>
        <dbReference type="Pfam" id="PF00591"/>
    </source>
</evidence>
<dbReference type="AlphaFoldDB" id="A0A4Z1DGU0"/>
<dbReference type="EMBL" id="SRRT01000001">
    <property type="protein sequence ID" value="TGN81310.1"/>
    <property type="molecule type" value="Genomic_DNA"/>
</dbReference>
<protein>
    <recommendedName>
        <fullName evidence="5">Glycosyl transferase family 3 domain-containing protein</fullName>
    </recommendedName>
</protein>
<feature type="domain" description="Glycosyl transferase family 3" evidence="5">
    <location>
        <begin position="91"/>
        <end position="340"/>
    </location>
</feature>
<sequence length="359" mass="38143">MVNPSLECGSWPVDPPVAPPLLPEQARWFTATLRSKGESADDAWRTWAARLVKRDQVNTELLRSIWEAVVGFDETLARFVEAPVPVPPGTVSVSGSGKETLKTFNVSTAAALMAAAAGVSVVKGTSASVSAVSGSDDVLAEIGVPVLHDPALVTESVLRTGIAFVSYGSFCPRYAARYDGCFRALNPMSFLMPAASLLVSADAFLHGLAHDDVGTAAHGIHAARPDIARGRVGTTLLGPGLRVDELAPVSRTTYADLHWGHVKVTQRVLGGSIGPWRRAVAHRASHRANAAVLLESLRPDATTVLADFVDVNAAAVVSLARPEITEDDALTLVHEARRRGGPARILHSLRETTPRKESR</sequence>
<dbReference type="PANTHER" id="PTHR43285:SF2">
    <property type="entry name" value="ANTHRANILATE PHOSPHORIBOSYLTRANSFERASE"/>
    <property type="match status" value="1"/>
</dbReference>
<organism evidence="6 7">
    <name type="scientific">Streptomyces bauhiniae</name>
    <dbReference type="NCBI Taxonomy" id="2340725"/>
    <lineage>
        <taxon>Bacteria</taxon>
        <taxon>Bacillati</taxon>
        <taxon>Actinomycetota</taxon>
        <taxon>Actinomycetes</taxon>
        <taxon>Kitasatosporales</taxon>
        <taxon>Streptomycetaceae</taxon>
        <taxon>Streptomyces</taxon>
    </lineage>
</organism>
<keyword evidence="2" id="KW-0808">Transferase</keyword>
<dbReference type="GO" id="GO:0004048">
    <property type="term" value="F:anthranilate phosphoribosyltransferase activity"/>
    <property type="evidence" value="ECO:0007669"/>
    <property type="project" value="InterPro"/>
</dbReference>
<dbReference type="InterPro" id="IPR035902">
    <property type="entry name" value="Nuc_phospho_transferase"/>
</dbReference>
<dbReference type="Proteomes" id="UP000298159">
    <property type="component" value="Unassembled WGS sequence"/>
</dbReference>
<keyword evidence="4" id="KW-0057">Aromatic amino acid biosynthesis</keyword>
<dbReference type="SUPFAM" id="SSF52418">
    <property type="entry name" value="Nucleoside phosphorylase/phosphoribosyltransferase catalytic domain"/>
    <property type="match status" value="1"/>
</dbReference>
<accession>A0A4Z1DGU0</accession>
<dbReference type="PANTHER" id="PTHR43285">
    <property type="entry name" value="ANTHRANILATE PHOSPHORIBOSYLTRANSFERASE"/>
    <property type="match status" value="1"/>
</dbReference>
<evidence type="ECO:0000256" key="2">
    <source>
        <dbReference type="ARBA" id="ARBA00022679"/>
    </source>
</evidence>
<evidence type="ECO:0000256" key="3">
    <source>
        <dbReference type="ARBA" id="ARBA00022822"/>
    </source>
</evidence>
<dbReference type="InterPro" id="IPR005940">
    <property type="entry name" value="Anthranilate_Pribosyl_Tfrase"/>
</dbReference>
<keyword evidence="3" id="KW-0822">Tryptophan biosynthesis</keyword>
<dbReference type="GO" id="GO:0000162">
    <property type="term" value="P:L-tryptophan biosynthetic process"/>
    <property type="evidence" value="ECO:0007669"/>
    <property type="project" value="UniProtKB-KW"/>
</dbReference>
<keyword evidence="1" id="KW-0328">Glycosyltransferase</keyword>
<evidence type="ECO:0000313" key="6">
    <source>
        <dbReference type="EMBL" id="TGN81310.1"/>
    </source>
</evidence>